<keyword evidence="2" id="KW-1185">Reference proteome</keyword>
<feature type="region of interest" description="Disordered" evidence="1">
    <location>
        <begin position="297"/>
        <end position="392"/>
    </location>
</feature>
<dbReference type="AlphaFoldDB" id="A0A6P3H8S0"/>
<feature type="compositionally biased region" description="Low complexity" evidence="1">
    <location>
        <begin position="312"/>
        <end position="322"/>
    </location>
</feature>
<name>A0A6P3H8S0_BISBB</name>
<accession>A0A6P3H8S0</accession>
<feature type="compositionally biased region" description="Low complexity" evidence="1">
    <location>
        <begin position="131"/>
        <end position="147"/>
    </location>
</feature>
<protein>
    <submittedName>
        <fullName evidence="3">Formin-like protein 5</fullName>
    </submittedName>
</protein>
<reference evidence="3" key="1">
    <citation type="submission" date="2025-08" db="UniProtKB">
        <authorList>
            <consortium name="RefSeq"/>
        </authorList>
    </citation>
    <scope>IDENTIFICATION</scope>
    <source>
        <tissue evidence="3">Blood</tissue>
    </source>
</reference>
<sequence length="392" mass="41507">MTHEGTGGHDGKAFLGGLPNKELFIKFNPEAEHHHLHPCYHLPALETAGTKSEKPMREQEKLWVPAYLKKKETGAKEEESAAELDHSSVLIKTLPRASSWLFGESCSQPCPGDSSHTPREETTWTPFGRTAQPLPASRPSPRRLLFPPQCPPSGSPEQSRGVSALLCLLPSRTPAGDVSCRTQPQGPACPPPQHSPCPGNHGHWVGPPPPATRAKGRGTHRPRQPPGTPDTLALPHNRRSSCPSPGPAEPSGLLRAPHPPAVDSAPACARMGPAAGGRGSGSRRALYLSLLSRGREFSVSGAPPRPPPPPLLLSRLASSSSRCWDLRGPSQPPRPVWGPVQPRVPNPPRPIRSGPAPAPPLGGDAPSSSQARLDRGGEAGGRVGRGPLCPFL</sequence>
<dbReference type="RefSeq" id="XP_010834925.1">
    <property type="nucleotide sequence ID" value="XM_010836623.1"/>
</dbReference>
<feature type="region of interest" description="Disordered" evidence="1">
    <location>
        <begin position="109"/>
        <end position="160"/>
    </location>
</feature>
<gene>
    <name evidence="3" type="primary">LOC104986168</name>
</gene>
<evidence type="ECO:0000313" key="3">
    <source>
        <dbReference type="RefSeq" id="XP_010834925.1"/>
    </source>
</evidence>
<feature type="region of interest" description="Disordered" evidence="1">
    <location>
        <begin position="175"/>
        <end position="281"/>
    </location>
</feature>
<evidence type="ECO:0000256" key="1">
    <source>
        <dbReference type="SAM" id="MobiDB-lite"/>
    </source>
</evidence>
<organism evidence="2 3">
    <name type="scientific">Bison bison bison</name>
    <name type="common">North American plains bison</name>
    <dbReference type="NCBI Taxonomy" id="43346"/>
    <lineage>
        <taxon>Eukaryota</taxon>
        <taxon>Metazoa</taxon>
        <taxon>Chordata</taxon>
        <taxon>Craniata</taxon>
        <taxon>Vertebrata</taxon>
        <taxon>Euteleostomi</taxon>
        <taxon>Mammalia</taxon>
        <taxon>Eutheria</taxon>
        <taxon>Laurasiatheria</taxon>
        <taxon>Artiodactyla</taxon>
        <taxon>Ruminantia</taxon>
        <taxon>Pecora</taxon>
        <taxon>Bovidae</taxon>
        <taxon>Bovinae</taxon>
        <taxon>Bison</taxon>
    </lineage>
</organism>
<dbReference type="Proteomes" id="UP000515208">
    <property type="component" value="Unplaced"/>
</dbReference>
<proteinExistence type="predicted"/>
<dbReference type="GeneID" id="104986168"/>
<feature type="compositionally biased region" description="Low complexity" evidence="1">
    <location>
        <begin position="264"/>
        <end position="273"/>
    </location>
</feature>
<dbReference type="KEGG" id="bbis:104986168"/>
<feature type="compositionally biased region" description="Basic residues" evidence="1">
    <location>
        <begin position="214"/>
        <end position="223"/>
    </location>
</feature>
<feature type="compositionally biased region" description="Pro residues" evidence="1">
    <location>
        <begin position="330"/>
        <end position="360"/>
    </location>
</feature>
<evidence type="ECO:0000313" key="2">
    <source>
        <dbReference type="Proteomes" id="UP000515208"/>
    </source>
</evidence>